<evidence type="ECO:0000313" key="3">
    <source>
        <dbReference type="Proteomes" id="UP000831785"/>
    </source>
</evidence>
<feature type="chain" id="PRO_5047193655" evidence="1">
    <location>
        <begin position="20"/>
        <end position="406"/>
    </location>
</feature>
<dbReference type="SMART" id="SM00612">
    <property type="entry name" value="Kelch"/>
    <property type="match status" value="2"/>
</dbReference>
<evidence type="ECO:0000256" key="1">
    <source>
        <dbReference type="SAM" id="SignalP"/>
    </source>
</evidence>
<proteinExistence type="predicted"/>
<dbReference type="NCBIfam" id="TIGR04183">
    <property type="entry name" value="Por_Secre_tail"/>
    <property type="match status" value="1"/>
</dbReference>
<reference evidence="2 3" key="1">
    <citation type="submission" date="2022-04" db="EMBL/GenBank/DDBJ databases">
        <title>Hymenobacter sp. isolated from the air.</title>
        <authorList>
            <person name="Won M."/>
            <person name="Lee C.-M."/>
            <person name="Woen H.-Y."/>
            <person name="Kwon S.-W."/>
        </authorList>
    </citation>
    <scope>NUCLEOTIDE SEQUENCE [LARGE SCALE GENOMIC DNA]</scope>
    <source>
        <strain evidence="3">5116 S-27</strain>
    </source>
</reference>
<dbReference type="PANTHER" id="PTHR45632:SF30">
    <property type="entry name" value="BTB DOMAIN-CONTAINING PROTEIN"/>
    <property type="match status" value="1"/>
</dbReference>
<dbReference type="Gene3D" id="2.120.10.80">
    <property type="entry name" value="Kelch-type beta propeller"/>
    <property type="match status" value="2"/>
</dbReference>
<dbReference type="Pfam" id="PF24681">
    <property type="entry name" value="Kelch_KLHDC2_KLHL20_DRC7"/>
    <property type="match status" value="1"/>
</dbReference>
<dbReference type="RefSeq" id="WP_244716169.1">
    <property type="nucleotide sequence ID" value="NZ_CP095049.1"/>
</dbReference>
<feature type="signal peptide" evidence="1">
    <location>
        <begin position="1"/>
        <end position="19"/>
    </location>
</feature>
<dbReference type="Proteomes" id="UP000831785">
    <property type="component" value="Chromosome"/>
</dbReference>
<evidence type="ECO:0000313" key="2">
    <source>
        <dbReference type="EMBL" id="UOQ52315.1"/>
    </source>
</evidence>
<protein>
    <submittedName>
        <fullName evidence="2">T9SS type A sorting domain-containing protein</fullName>
    </submittedName>
</protein>
<dbReference type="PANTHER" id="PTHR45632">
    <property type="entry name" value="LD33804P"/>
    <property type="match status" value="1"/>
</dbReference>
<organism evidence="2 3">
    <name type="scientific">Hymenobacter cellulosivorans</name>
    <dbReference type="NCBI Taxonomy" id="2932249"/>
    <lineage>
        <taxon>Bacteria</taxon>
        <taxon>Pseudomonadati</taxon>
        <taxon>Bacteroidota</taxon>
        <taxon>Cytophagia</taxon>
        <taxon>Cytophagales</taxon>
        <taxon>Hymenobacteraceae</taxon>
        <taxon>Hymenobacter</taxon>
    </lineage>
</organism>
<gene>
    <name evidence="2" type="ORF">MUN80_21460</name>
</gene>
<dbReference type="EMBL" id="CP095049">
    <property type="protein sequence ID" value="UOQ52315.1"/>
    <property type="molecule type" value="Genomic_DNA"/>
</dbReference>
<name>A0ABY4F6N0_9BACT</name>
<keyword evidence="1" id="KW-0732">Signal</keyword>
<dbReference type="SUPFAM" id="SSF117281">
    <property type="entry name" value="Kelch motif"/>
    <property type="match status" value="2"/>
</dbReference>
<sequence length="406" mass="43015">MKHLYSFFLALACVGTTQAQTALTFTARAPLPDGGRYAMGYCQDQSYFYMVGGGSPLTAFTDQVFRYDPAANSWGSGALSTGQVPQHRLGKAVLLPADGITPARIFVGQATTASGPLSNMPVLNAASGQLIAAPTSGSPTANGGMTTWNGLIYCFGGQLPNGAFTNELRSYNPATGVWTYLPGMPEAKSAQGAAINGKIYVIGGFDGAVNSNRIDTYDIATNQWQTLAPLPTTVSNQALVVQGEWLWMIGDFTAQTYLAAYNTRTGQLRTFTSNLPGRRNAAAAIRNNQLYVWGGNTAASNASTLADMWQANIGDILPTATPNSARPQLSAYPNPSTSGEFTLDLPAGTHRVVEVRDALGRLIHTAAPAPQAERYTLPLSQQPTGVYSARVRSDQGLSSACQLVRQ</sequence>
<accession>A0ABY4F6N0</accession>
<dbReference type="InterPro" id="IPR006652">
    <property type="entry name" value="Kelch_1"/>
</dbReference>
<keyword evidence="3" id="KW-1185">Reference proteome</keyword>
<dbReference type="InterPro" id="IPR026444">
    <property type="entry name" value="Secre_tail"/>
</dbReference>
<dbReference type="InterPro" id="IPR015915">
    <property type="entry name" value="Kelch-typ_b-propeller"/>
</dbReference>